<keyword evidence="8 12" id="KW-0472">Membrane</keyword>
<dbReference type="Pfam" id="PF01094">
    <property type="entry name" value="ANF_receptor"/>
    <property type="match status" value="1"/>
</dbReference>
<dbReference type="InterPro" id="IPR038550">
    <property type="entry name" value="GPCR_3_9-Cys_sf"/>
</dbReference>
<dbReference type="InterPro" id="IPR011500">
    <property type="entry name" value="GPCR_3_9-Cys_dom"/>
</dbReference>
<feature type="transmembrane region" description="Helical" evidence="12">
    <location>
        <begin position="658"/>
        <end position="681"/>
    </location>
</feature>
<dbReference type="PRINTS" id="PR00248">
    <property type="entry name" value="GPCRMGR"/>
</dbReference>
<evidence type="ECO:0000256" key="12">
    <source>
        <dbReference type="SAM" id="Phobius"/>
    </source>
</evidence>
<name>A0AA97K513_EUBMA</name>
<keyword evidence="6 12" id="KW-1133">Transmembrane helix</keyword>
<keyword evidence="11" id="KW-0807">Transducer</keyword>
<feature type="chain" id="PRO_5041699524" evidence="13">
    <location>
        <begin position="18"/>
        <end position="697"/>
    </location>
</feature>
<evidence type="ECO:0000256" key="5">
    <source>
        <dbReference type="ARBA" id="ARBA00022729"/>
    </source>
</evidence>
<keyword evidence="4 12" id="KW-0812">Transmembrane</keyword>
<accession>A0AA97K513</accession>
<keyword evidence="5 13" id="KW-0732">Signal</keyword>
<evidence type="ECO:0000256" key="8">
    <source>
        <dbReference type="ARBA" id="ARBA00023136"/>
    </source>
</evidence>
<dbReference type="SUPFAM" id="SSF53822">
    <property type="entry name" value="Periplasmic binding protein-like I"/>
    <property type="match status" value="1"/>
</dbReference>
<dbReference type="AlphaFoldDB" id="A0AA97K513"/>
<keyword evidence="9" id="KW-0675">Receptor</keyword>
<dbReference type="GeneID" id="129339441"/>
<dbReference type="RefSeq" id="XP_054849997.1">
    <property type="nucleotide sequence ID" value="XM_054994022.1"/>
</dbReference>
<dbReference type="Proteomes" id="UP001190640">
    <property type="component" value="Chromosome 12"/>
</dbReference>
<dbReference type="GO" id="GO:0004930">
    <property type="term" value="F:G protein-coupled receptor activity"/>
    <property type="evidence" value="ECO:0007669"/>
    <property type="project" value="UniProtKB-KW"/>
</dbReference>
<feature type="domain" description="G-protein coupled receptors family 3 profile" evidence="14">
    <location>
        <begin position="432"/>
        <end position="696"/>
    </location>
</feature>
<reference evidence="16" key="1">
    <citation type="submission" date="2025-08" db="UniProtKB">
        <authorList>
            <consortium name="RefSeq"/>
        </authorList>
    </citation>
    <scope>IDENTIFICATION</scope>
    <source>
        <tissue evidence="16">Blood</tissue>
    </source>
</reference>
<gene>
    <name evidence="16" type="primary">LOC129339441</name>
</gene>
<dbReference type="InterPro" id="IPR028082">
    <property type="entry name" value="Peripla_BP_I"/>
</dbReference>
<dbReference type="InterPro" id="IPR017978">
    <property type="entry name" value="GPCR_3_C"/>
</dbReference>
<proteinExistence type="inferred from homology"/>
<evidence type="ECO:0000256" key="10">
    <source>
        <dbReference type="ARBA" id="ARBA00023180"/>
    </source>
</evidence>
<protein>
    <submittedName>
        <fullName evidence="16">Vomeronasal type-2 receptor 26-like</fullName>
    </submittedName>
</protein>
<keyword evidence="3" id="KW-1003">Cell membrane</keyword>
<evidence type="ECO:0000256" key="6">
    <source>
        <dbReference type="ARBA" id="ARBA00022989"/>
    </source>
</evidence>
<dbReference type="PROSITE" id="PS00981">
    <property type="entry name" value="G_PROTEIN_RECEP_F3_3"/>
    <property type="match status" value="1"/>
</dbReference>
<dbReference type="InterPro" id="IPR000337">
    <property type="entry name" value="GPCR_3"/>
</dbReference>
<evidence type="ECO:0000256" key="9">
    <source>
        <dbReference type="ARBA" id="ARBA00023170"/>
    </source>
</evidence>
<evidence type="ECO:0000256" key="4">
    <source>
        <dbReference type="ARBA" id="ARBA00022692"/>
    </source>
</evidence>
<dbReference type="SUPFAM" id="SSF57184">
    <property type="entry name" value="Growth factor receptor domain"/>
    <property type="match status" value="1"/>
</dbReference>
<dbReference type="GO" id="GO:0005886">
    <property type="term" value="C:plasma membrane"/>
    <property type="evidence" value="ECO:0007669"/>
    <property type="project" value="UniProtKB-SubCell"/>
</dbReference>
<evidence type="ECO:0000256" key="13">
    <source>
        <dbReference type="SAM" id="SignalP"/>
    </source>
</evidence>
<feature type="transmembrane region" description="Helical" evidence="12">
    <location>
        <begin position="592"/>
        <end position="614"/>
    </location>
</feature>
<feature type="transmembrane region" description="Helical" evidence="12">
    <location>
        <begin position="502"/>
        <end position="527"/>
    </location>
</feature>
<keyword evidence="15" id="KW-1185">Reference proteome</keyword>
<evidence type="ECO:0000313" key="16">
    <source>
        <dbReference type="RefSeq" id="XP_054849997.1"/>
    </source>
</evidence>
<evidence type="ECO:0000259" key="14">
    <source>
        <dbReference type="PROSITE" id="PS50259"/>
    </source>
</evidence>
<evidence type="ECO:0000256" key="3">
    <source>
        <dbReference type="ARBA" id="ARBA00022475"/>
    </source>
</evidence>
<dbReference type="CDD" id="cd15283">
    <property type="entry name" value="7tmC_V2R_pheromone"/>
    <property type="match status" value="1"/>
</dbReference>
<dbReference type="PANTHER" id="PTHR24061">
    <property type="entry name" value="CALCIUM-SENSING RECEPTOR-RELATED"/>
    <property type="match status" value="1"/>
</dbReference>
<feature type="transmembrane region" description="Helical" evidence="12">
    <location>
        <begin position="547"/>
        <end position="565"/>
    </location>
</feature>
<dbReference type="KEGG" id="emc:129339441"/>
<sequence length="697" mass="78077">MVPILLLLLLLLCHTACKNHSINCTTENDPLPIPHEFYQPGDLIIGGIASQVFYVYDPPSFKQHPAQTVNNDPISVPKNYQHNLALAFAVKEINENPNLLPNITLGFHILNSYYNAKMTSKASLSLLSTQTRFVPNFKCDRKNKLTSPIGGLLSETTANMAMIIAIYKMPQLTHGSFSPAHADKMTFSSLYQMVPKEAHQYMGVIRLLRHFSWTWIGLLAVDDDSGDKFLQTIGPILSENGICSAFILRLPEHTYFDGITDSVLKQAENFSVHNDSRANLHYFLRTTIFNNSAGDTVCFDDNGELKTVFDITNWVIFSNGSFARVKVGRLDPWAPQGQELTLNDDQIVWHSSFNQVVPHSVCNDNCPPGYRRKMNEGKKFCCYDCAQCPEGMITQKQDMNDCIKCPWDHYSNKHQNQCFSKKISYLSYKEPLGIILAVLAVSFSLITAFVLGIFLKHQDTPIVKANNRTLTYILLIFLLLCFLCSLLFIGQPVKVTCLLRQTMFGIIFSVALSSVLAKTITVVLAFIATKPGSGVRKWVGKRTANSIILSFSFIQAGICTLWLSTSPPFQDADMQSLTEKIILVCNEGSAAMFYSVLGYLGFLAIVSFTVAFLARKLPDSFNEAKFITFSMLVFCSVWLCFIPTYLSTKGKSTVAMEIFSILASSAGLLGCIFFPKCYIIVLRPELNSREQLIRRKK</sequence>
<feature type="transmembrane region" description="Helical" evidence="12">
    <location>
        <begin position="469"/>
        <end position="490"/>
    </location>
</feature>
<evidence type="ECO:0000256" key="2">
    <source>
        <dbReference type="ARBA" id="ARBA00007242"/>
    </source>
</evidence>
<dbReference type="InterPro" id="IPR009030">
    <property type="entry name" value="Growth_fac_rcpt_cys_sf"/>
</dbReference>
<keyword evidence="7" id="KW-0297">G-protein coupled receptor</keyword>
<comment type="similarity">
    <text evidence="2">Belongs to the G-protein coupled receptor 3 family.</text>
</comment>
<dbReference type="Pfam" id="PF00003">
    <property type="entry name" value="7tm_3"/>
    <property type="match status" value="1"/>
</dbReference>
<dbReference type="PANTHER" id="PTHR24061:SF599">
    <property type="entry name" value="G-PROTEIN COUPLED RECEPTORS FAMILY 3 PROFILE DOMAIN-CONTAINING PROTEIN"/>
    <property type="match status" value="1"/>
</dbReference>
<evidence type="ECO:0000313" key="15">
    <source>
        <dbReference type="Proteomes" id="UP001190640"/>
    </source>
</evidence>
<dbReference type="Gene3D" id="2.10.50.30">
    <property type="entry name" value="GPCR, family 3, nine cysteines domain"/>
    <property type="match status" value="1"/>
</dbReference>
<comment type="subcellular location">
    <subcellularLocation>
        <location evidence="1">Cell membrane</location>
        <topology evidence="1">Multi-pass membrane protein</topology>
    </subcellularLocation>
</comment>
<dbReference type="FunFam" id="2.10.50.30:FF:000002">
    <property type="entry name" value="Vomeronasal 2 receptor, h1"/>
    <property type="match status" value="1"/>
</dbReference>
<dbReference type="Gene3D" id="3.40.50.2300">
    <property type="match status" value="4"/>
</dbReference>
<feature type="signal peptide" evidence="13">
    <location>
        <begin position="1"/>
        <end position="17"/>
    </location>
</feature>
<dbReference type="PROSITE" id="PS50259">
    <property type="entry name" value="G_PROTEIN_RECEP_F3_4"/>
    <property type="match status" value="1"/>
</dbReference>
<dbReference type="InterPro" id="IPR017979">
    <property type="entry name" value="GPCR_3_CS"/>
</dbReference>
<feature type="transmembrane region" description="Helical" evidence="12">
    <location>
        <begin position="626"/>
        <end position="646"/>
    </location>
</feature>
<evidence type="ECO:0000256" key="11">
    <source>
        <dbReference type="ARBA" id="ARBA00023224"/>
    </source>
</evidence>
<dbReference type="InterPro" id="IPR001828">
    <property type="entry name" value="ANF_lig-bd_rcpt"/>
</dbReference>
<feature type="transmembrane region" description="Helical" evidence="12">
    <location>
        <begin position="432"/>
        <end position="457"/>
    </location>
</feature>
<evidence type="ECO:0000256" key="7">
    <source>
        <dbReference type="ARBA" id="ARBA00023040"/>
    </source>
</evidence>
<evidence type="ECO:0000256" key="1">
    <source>
        <dbReference type="ARBA" id="ARBA00004651"/>
    </source>
</evidence>
<dbReference type="Pfam" id="PF07562">
    <property type="entry name" value="NCD3G"/>
    <property type="match status" value="1"/>
</dbReference>
<keyword evidence="10" id="KW-0325">Glycoprotein</keyword>
<dbReference type="InterPro" id="IPR000068">
    <property type="entry name" value="GPCR_3_Ca_sens_rcpt-rel"/>
</dbReference>
<organism evidence="15 16">
    <name type="scientific">Eublepharis macularius</name>
    <name type="common">Leopard gecko</name>
    <name type="synonym">Cyrtodactylus macularius</name>
    <dbReference type="NCBI Taxonomy" id="481883"/>
    <lineage>
        <taxon>Eukaryota</taxon>
        <taxon>Metazoa</taxon>
        <taxon>Chordata</taxon>
        <taxon>Craniata</taxon>
        <taxon>Vertebrata</taxon>
        <taxon>Euteleostomi</taxon>
        <taxon>Lepidosauria</taxon>
        <taxon>Squamata</taxon>
        <taxon>Bifurcata</taxon>
        <taxon>Gekkota</taxon>
        <taxon>Eublepharidae</taxon>
        <taxon>Eublepharinae</taxon>
        <taxon>Eublepharis</taxon>
    </lineage>
</organism>